<dbReference type="Gene3D" id="3.40.50.300">
    <property type="entry name" value="P-loop containing nucleotide triphosphate hydrolases"/>
    <property type="match status" value="1"/>
</dbReference>
<name>A0A1Z1FG30_9SPHN</name>
<feature type="domain" description="CobQ/CobB/MinD/ParA nucleotide binding" evidence="1">
    <location>
        <begin position="5"/>
        <end position="195"/>
    </location>
</feature>
<dbReference type="RefSeq" id="WP_083988109.1">
    <property type="nucleotide sequence ID" value="NZ_CP019603.1"/>
</dbReference>
<dbReference type="KEGG" id="cman:A9D14_15510"/>
<dbReference type="AlphaFoldDB" id="A0A1Z1FG30"/>
<dbReference type="EMBL" id="CP019603">
    <property type="protein sequence ID" value="ARU17768.1"/>
    <property type="molecule type" value="Genomic_DNA"/>
</dbReference>
<geneLocation type="plasmid" evidence="3">
    <name>pcme4a9i</name>
</geneLocation>
<dbReference type="PANTHER" id="PTHR13696">
    <property type="entry name" value="P-LOOP CONTAINING NUCLEOSIDE TRIPHOSPHATE HYDROLASE"/>
    <property type="match status" value="1"/>
</dbReference>
<dbReference type="STRING" id="450378.GCA_001661675_03114"/>
<accession>A0A1Z1FG30</accession>
<dbReference type="SUPFAM" id="SSF52540">
    <property type="entry name" value="P-loop containing nucleoside triphosphate hydrolases"/>
    <property type="match status" value="1"/>
</dbReference>
<organism evidence="2 3">
    <name type="scientific">Croceicoccus marinus</name>
    <dbReference type="NCBI Taxonomy" id="450378"/>
    <lineage>
        <taxon>Bacteria</taxon>
        <taxon>Pseudomonadati</taxon>
        <taxon>Pseudomonadota</taxon>
        <taxon>Alphaproteobacteria</taxon>
        <taxon>Sphingomonadales</taxon>
        <taxon>Erythrobacteraceae</taxon>
        <taxon>Croceicoccus</taxon>
    </lineage>
</organism>
<dbReference type="InterPro" id="IPR002586">
    <property type="entry name" value="CobQ/CobB/MinD/ParA_Nub-bd_dom"/>
</dbReference>
<keyword evidence="3" id="KW-1185">Reference proteome</keyword>
<evidence type="ECO:0000313" key="3">
    <source>
        <dbReference type="Proteomes" id="UP000195807"/>
    </source>
</evidence>
<proteinExistence type="predicted"/>
<dbReference type="InterPro" id="IPR027417">
    <property type="entry name" value="P-loop_NTPase"/>
</dbReference>
<dbReference type="InterPro" id="IPR050678">
    <property type="entry name" value="DNA_Partitioning_ATPase"/>
</dbReference>
<dbReference type="PANTHER" id="PTHR13696:SF99">
    <property type="entry name" value="COBYRINIC ACID AC-DIAMIDE SYNTHASE"/>
    <property type="match status" value="1"/>
</dbReference>
<dbReference type="Pfam" id="PF01656">
    <property type="entry name" value="CbiA"/>
    <property type="match status" value="1"/>
</dbReference>
<gene>
    <name evidence="2" type="ORF">A9D14_15510</name>
</gene>
<sequence length="244" mass="27431">MTILAFHSPKGGAGNTLVTAGIARRFATRGRTVTAYDMTRQDSLKLFFGLLPDQKPVRTDGEPMVVRGVRLVGNFTTQRERDMAIEQIKTTPADELALVDIASADWEGWEQIHRFADLSICVVEPNPIGLASLTRLGEQIPVTEREDIAIVLNKLDDRRKLSRHCHRFMKQLFDNQFLGSIRRDEAANEAIARFESLAEYAPNSVIISDIDALIDSIHQRLVRTHKSRDPINSRAVQSAERQTV</sequence>
<protein>
    <recommendedName>
        <fullName evidence="1">CobQ/CobB/MinD/ParA nucleotide binding domain-containing protein</fullName>
    </recommendedName>
</protein>
<keyword evidence="2" id="KW-0614">Plasmid</keyword>
<reference evidence="2 3" key="1">
    <citation type="submission" date="2017-01" db="EMBL/GenBank/DDBJ databases">
        <title>Complete genome sequence of esterase-producing bacterium Croceicoccus marinus E4A9.</title>
        <authorList>
            <person name="Wu Y.-H."/>
            <person name="Cheng H."/>
            <person name="Xu L."/>
            <person name="Huo Y.-Y."/>
            <person name="Wang C.-S."/>
            <person name="Xu X.-W."/>
        </authorList>
    </citation>
    <scope>NUCLEOTIDE SEQUENCE [LARGE SCALE GENOMIC DNA]</scope>
    <source>
        <strain evidence="2 3">E4A9</strain>
        <plasmid evidence="3">Plasmid pcme4a9i</plasmid>
    </source>
</reference>
<evidence type="ECO:0000313" key="2">
    <source>
        <dbReference type="EMBL" id="ARU17768.1"/>
    </source>
</evidence>
<dbReference type="Proteomes" id="UP000195807">
    <property type="component" value="Plasmid pCME4A9I"/>
</dbReference>
<dbReference type="OrthoDB" id="5288747at2"/>
<evidence type="ECO:0000259" key="1">
    <source>
        <dbReference type="Pfam" id="PF01656"/>
    </source>
</evidence>